<sequence>MSAYSSNFFMPSSTAFGQNKTMAATVGLGFELPSEVLAATSRDAPMAGLGIAIDFPWFGAAEPWSVASPPMLAPRRSPRRLQLVDSPTTESAPMQTPSPSLRGTASDYASSTPSVEHSPMFPRVVGLGIGVLGIDVAEIAQSLHQGKHYPTTTGVGLGLELACLKDTELITILEPQTTSQLGV</sequence>
<dbReference type="Proteomes" id="UP000053257">
    <property type="component" value="Unassembled WGS sequence"/>
</dbReference>
<evidence type="ECO:0000256" key="1">
    <source>
        <dbReference type="SAM" id="MobiDB-lite"/>
    </source>
</evidence>
<proteinExistence type="predicted"/>
<keyword evidence="4" id="KW-1185">Reference proteome</keyword>
<evidence type="ECO:0000313" key="4">
    <source>
        <dbReference type="Proteomes" id="UP000053257"/>
    </source>
</evidence>
<feature type="region of interest" description="Disordered" evidence="1">
    <location>
        <begin position="85"/>
        <end position="114"/>
    </location>
</feature>
<feature type="non-terminal residue" evidence="2">
    <location>
        <position position="183"/>
    </location>
</feature>
<accession>A0A0C3P922</accession>
<gene>
    <name evidence="2" type="ORF">PHLGIDRAFT_38377</name>
    <name evidence="3" type="ORF">PHLGIDRAFT_38379</name>
</gene>
<protein>
    <submittedName>
        <fullName evidence="2">Uncharacterized protein</fullName>
    </submittedName>
</protein>
<dbReference type="EMBL" id="KN840880">
    <property type="protein sequence ID" value="KIP01177.1"/>
    <property type="molecule type" value="Genomic_DNA"/>
</dbReference>
<evidence type="ECO:0000313" key="3">
    <source>
        <dbReference type="EMBL" id="KIP01177.1"/>
    </source>
</evidence>
<organism evidence="2 4">
    <name type="scientific">Phlebiopsis gigantea (strain 11061_1 CR5-6)</name>
    <name type="common">White-rot fungus</name>
    <name type="synonym">Peniophora gigantea</name>
    <dbReference type="NCBI Taxonomy" id="745531"/>
    <lineage>
        <taxon>Eukaryota</taxon>
        <taxon>Fungi</taxon>
        <taxon>Dikarya</taxon>
        <taxon>Basidiomycota</taxon>
        <taxon>Agaricomycotina</taxon>
        <taxon>Agaricomycetes</taxon>
        <taxon>Polyporales</taxon>
        <taxon>Phanerochaetaceae</taxon>
        <taxon>Phlebiopsis</taxon>
    </lineage>
</organism>
<dbReference type="EMBL" id="KN840880">
    <property type="protein sequence ID" value="KIP01173.1"/>
    <property type="molecule type" value="Genomic_DNA"/>
</dbReference>
<name>A0A0C3P922_PHLG1</name>
<dbReference type="HOGENOM" id="CLU_1475673_0_0_1"/>
<dbReference type="AlphaFoldDB" id="A0A0C3P922"/>
<evidence type="ECO:0000313" key="2">
    <source>
        <dbReference type="EMBL" id="KIP01173.1"/>
    </source>
</evidence>
<reference evidence="2 4" key="1">
    <citation type="journal article" date="2014" name="PLoS Genet.">
        <title>Analysis of the Phlebiopsis gigantea genome, transcriptome and secretome provides insight into its pioneer colonization strategies of wood.</title>
        <authorList>
            <person name="Hori C."/>
            <person name="Ishida T."/>
            <person name="Igarashi K."/>
            <person name="Samejima M."/>
            <person name="Suzuki H."/>
            <person name="Master E."/>
            <person name="Ferreira P."/>
            <person name="Ruiz-Duenas F.J."/>
            <person name="Held B."/>
            <person name="Canessa P."/>
            <person name="Larrondo L.F."/>
            <person name="Schmoll M."/>
            <person name="Druzhinina I.S."/>
            <person name="Kubicek C.P."/>
            <person name="Gaskell J.A."/>
            <person name="Kersten P."/>
            <person name="St John F."/>
            <person name="Glasner J."/>
            <person name="Sabat G."/>
            <person name="Splinter BonDurant S."/>
            <person name="Syed K."/>
            <person name="Yadav J."/>
            <person name="Mgbeahuruike A.C."/>
            <person name="Kovalchuk A."/>
            <person name="Asiegbu F.O."/>
            <person name="Lackner G."/>
            <person name="Hoffmeister D."/>
            <person name="Rencoret J."/>
            <person name="Gutierrez A."/>
            <person name="Sun H."/>
            <person name="Lindquist E."/>
            <person name="Barry K."/>
            <person name="Riley R."/>
            <person name="Grigoriev I.V."/>
            <person name="Henrissat B."/>
            <person name="Kues U."/>
            <person name="Berka R.M."/>
            <person name="Martinez A.T."/>
            <person name="Covert S.F."/>
            <person name="Blanchette R.A."/>
            <person name="Cullen D."/>
        </authorList>
    </citation>
    <scope>NUCLEOTIDE SEQUENCE [LARGE SCALE GENOMIC DNA]</scope>
    <source>
        <strain evidence="2 4">11061_1 CR5-6</strain>
    </source>
</reference>